<comment type="caution">
    <text evidence="1">The sequence shown here is derived from an EMBL/GenBank/DDBJ whole genome shotgun (WGS) entry which is preliminary data.</text>
</comment>
<dbReference type="RefSeq" id="WP_268218492.1">
    <property type="nucleotide sequence ID" value="NZ_JANSKK010000017.1"/>
</dbReference>
<name>A0A9Q4D6F2_9STAP</name>
<reference evidence="1" key="1">
    <citation type="journal article" date="2022" name="Int. J. Mol. Sci.">
        <title>Phenotypic and genotypic virulence characterisation of Staphylococcus pettenkoferi strains isolated from human bloodstream and diabetic foot infections.</title>
        <authorList>
            <person name="Magnan C."/>
        </authorList>
    </citation>
    <scope>NUCLEOTIDE SEQUENCE</scope>
    <source>
        <strain evidence="1">NSP020P</strain>
    </source>
</reference>
<gene>
    <name evidence="1" type="ORF">NW112_09505</name>
</gene>
<evidence type="ECO:0000313" key="1">
    <source>
        <dbReference type="EMBL" id="MCY1595473.1"/>
    </source>
</evidence>
<organism evidence="1 2">
    <name type="scientific">Staphylococcus pettenkoferi</name>
    <dbReference type="NCBI Taxonomy" id="170573"/>
    <lineage>
        <taxon>Bacteria</taxon>
        <taxon>Bacillati</taxon>
        <taxon>Bacillota</taxon>
        <taxon>Bacilli</taxon>
        <taxon>Bacillales</taxon>
        <taxon>Staphylococcaceae</taxon>
        <taxon>Staphylococcus</taxon>
    </lineage>
</organism>
<dbReference type="SUPFAM" id="SSF54171">
    <property type="entry name" value="DNA-binding domain"/>
    <property type="match status" value="1"/>
</dbReference>
<proteinExistence type="predicted"/>
<accession>A0A9Q4D6F2</accession>
<evidence type="ECO:0000313" key="2">
    <source>
        <dbReference type="Proteomes" id="UP001081438"/>
    </source>
</evidence>
<sequence>MKFNLTGKKFGNLKVIEKSDKKDKHGAVFWKCLCVCGRYTDVRTGHLNAGTTTSCGCNPGSLKHARKGQERPEYRAWLAMKTRCYNTNSKDYENYGARGIKVCDRWLKSYKAFYEDMGERPDGNYSIERVDVNKGYTPENCIWANKTVQNRNTRKKKSNTSGCKGVHWNSGHKKWSARISVNYKRISLGYYDTLEEAKNARKKGEEKYW</sequence>
<protein>
    <submittedName>
        <fullName evidence="1">AP2 domain-containing protein</fullName>
    </submittedName>
</protein>
<dbReference type="InterPro" id="IPR016177">
    <property type="entry name" value="DNA-bd_dom_sf"/>
</dbReference>
<dbReference type="Proteomes" id="UP001081438">
    <property type="component" value="Unassembled WGS sequence"/>
</dbReference>
<dbReference type="AlphaFoldDB" id="A0A9Q4D6F2"/>
<dbReference type="EMBL" id="JANSKX010000032">
    <property type="protein sequence ID" value="MCY1595473.1"/>
    <property type="molecule type" value="Genomic_DNA"/>
</dbReference>
<dbReference type="GO" id="GO:0003677">
    <property type="term" value="F:DNA binding"/>
    <property type="evidence" value="ECO:0007669"/>
    <property type="project" value="InterPro"/>
</dbReference>